<dbReference type="GO" id="GO:0003697">
    <property type="term" value="F:single-stranded DNA binding"/>
    <property type="evidence" value="ECO:0007669"/>
    <property type="project" value="TreeGrafter"/>
</dbReference>
<evidence type="ECO:0000313" key="2">
    <source>
        <dbReference type="Proteomes" id="UP001196413"/>
    </source>
</evidence>
<organism evidence="1 2">
    <name type="scientific">Parelaphostrongylus tenuis</name>
    <name type="common">Meningeal worm</name>
    <dbReference type="NCBI Taxonomy" id="148309"/>
    <lineage>
        <taxon>Eukaryota</taxon>
        <taxon>Metazoa</taxon>
        <taxon>Ecdysozoa</taxon>
        <taxon>Nematoda</taxon>
        <taxon>Chromadorea</taxon>
        <taxon>Rhabditida</taxon>
        <taxon>Rhabditina</taxon>
        <taxon>Rhabditomorpha</taxon>
        <taxon>Strongyloidea</taxon>
        <taxon>Metastrongylidae</taxon>
        <taxon>Parelaphostrongylus</taxon>
    </lineage>
</organism>
<dbReference type="GO" id="GO:0042800">
    <property type="term" value="F:histone H3K4 methyltransferase activity"/>
    <property type="evidence" value="ECO:0007669"/>
    <property type="project" value="TreeGrafter"/>
</dbReference>
<dbReference type="PANTHER" id="PTHR46060:SF2">
    <property type="entry name" value="HISTONE-LYSINE N-METHYLTRANSFERASE SETMAR"/>
    <property type="match status" value="1"/>
</dbReference>
<dbReference type="AlphaFoldDB" id="A0AAD5RBQ8"/>
<dbReference type="GO" id="GO:0044774">
    <property type="term" value="P:mitotic DNA integrity checkpoint signaling"/>
    <property type="evidence" value="ECO:0007669"/>
    <property type="project" value="TreeGrafter"/>
</dbReference>
<dbReference type="PANTHER" id="PTHR46060">
    <property type="entry name" value="MARINER MOS1 TRANSPOSASE-LIKE PROTEIN"/>
    <property type="match status" value="1"/>
</dbReference>
<dbReference type="GO" id="GO:0000729">
    <property type="term" value="P:DNA double-strand break processing"/>
    <property type="evidence" value="ECO:0007669"/>
    <property type="project" value="TreeGrafter"/>
</dbReference>
<dbReference type="GO" id="GO:0044547">
    <property type="term" value="F:DNA topoisomerase binding"/>
    <property type="evidence" value="ECO:0007669"/>
    <property type="project" value="TreeGrafter"/>
</dbReference>
<dbReference type="GO" id="GO:0006303">
    <property type="term" value="P:double-strand break repair via nonhomologous end joining"/>
    <property type="evidence" value="ECO:0007669"/>
    <property type="project" value="TreeGrafter"/>
</dbReference>
<dbReference type="GO" id="GO:0031297">
    <property type="term" value="P:replication fork processing"/>
    <property type="evidence" value="ECO:0007669"/>
    <property type="project" value="TreeGrafter"/>
</dbReference>
<sequence>MTDLSVSYSDEIASFMKSTAYRFFDEFCAYNTNSKDKLRSARPHEVDREAAIDAIEEDPTLVVEKLADDVNCGHATISRILKADIAVDEKEFCQESTSFQWLSLSQREASTLHPNRFVPKMNVERHRKDGNTAERKLEEVHRWLSGYSDDDFYECGAVSLLDRWQKCIQEDGE</sequence>
<comment type="caution">
    <text evidence="1">The sequence shown here is derived from an EMBL/GenBank/DDBJ whole genome shotgun (WGS) entry which is preliminary data.</text>
</comment>
<dbReference type="GO" id="GO:0035861">
    <property type="term" value="C:site of double-strand break"/>
    <property type="evidence" value="ECO:0007669"/>
    <property type="project" value="TreeGrafter"/>
</dbReference>
<evidence type="ECO:0008006" key="3">
    <source>
        <dbReference type="Google" id="ProtNLM"/>
    </source>
</evidence>
<dbReference type="GO" id="GO:0015074">
    <property type="term" value="P:DNA integration"/>
    <property type="evidence" value="ECO:0007669"/>
    <property type="project" value="TreeGrafter"/>
</dbReference>
<accession>A0AAD5RBQ8</accession>
<dbReference type="GO" id="GO:0000014">
    <property type="term" value="F:single-stranded DNA endodeoxyribonuclease activity"/>
    <property type="evidence" value="ECO:0007669"/>
    <property type="project" value="TreeGrafter"/>
</dbReference>
<dbReference type="GO" id="GO:0005634">
    <property type="term" value="C:nucleus"/>
    <property type="evidence" value="ECO:0007669"/>
    <property type="project" value="TreeGrafter"/>
</dbReference>
<dbReference type="GO" id="GO:0003690">
    <property type="term" value="F:double-stranded DNA binding"/>
    <property type="evidence" value="ECO:0007669"/>
    <property type="project" value="TreeGrafter"/>
</dbReference>
<gene>
    <name evidence="1" type="ORF">KIN20_035762</name>
</gene>
<reference evidence="1" key="1">
    <citation type="submission" date="2021-06" db="EMBL/GenBank/DDBJ databases">
        <title>Parelaphostrongylus tenuis whole genome reference sequence.</title>
        <authorList>
            <person name="Garwood T.J."/>
            <person name="Larsen P.A."/>
            <person name="Fountain-Jones N.M."/>
            <person name="Garbe J.R."/>
            <person name="Macchietto M.G."/>
            <person name="Kania S.A."/>
            <person name="Gerhold R.W."/>
            <person name="Richards J.E."/>
            <person name="Wolf T.M."/>
        </authorList>
    </citation>
    <scope>NUCLEOTIDE SEQUENCE</scope>
    <source>
        <strain evidence="1">MNPRO001-30</strain>
        <tissue evidence="1">Meninges</tissue>
    </source>
</reference>
<dbReference type="Proteomes" id="UP001196413">
    <property type="component" value="Unassembled WGS sequence"/>
</dbReference>
<name>A0AAD5RBQ8_PARTN</name>
<dbReference type="EMBL" id="JAHQIW010007270">
    <property type="protein sequence ID" value="KAJ1373382.1"/>
    <property type="molecule type" value="Genomic_DNA"/>
</dbReference>
<protein>
    <recommendedName>
        <fullName evidence="3">Transposase</fullName>
    </recommendedName>
</protein>
<dbReference type="GO" id="GO:0046975">
    <property type="term" value="F:histone H3K36 methyltransferase activity"/>
    <property type="evidence" value="ECO:0007669"/>
    <property type="project" value="TreeGrafter"/>
</dbReference>
<evidence type="ECO:0000313" key="1">
    <source>
        <dbReference type="EMBL" id="KAJ1373382.1"/>
    </source>
</evidence>
<dbReference type="GO" id="GO:0000793">
    <property type="term" value="C:condensed chromosome"/>
    <property type="evidence" value="ECO:0007669"/>
    <property type="project" value="TreeGrafter"/>
</dbReference>
<dbReference type="InterPro" id="IPR052709">
    <property type="entry name" value="Transposase-MT_Hybrid"/>
</dbReference>
<proteinExistence type="predicted"/>
<keyword evidence="2" id="KW-1185">Reference proteome</keyword>